<dbReference type="SMART" id="SM00895">
    <property type="entry name" value="FCD"/>
    <property type="match status" value="1"/>
</dbReference>
<sequence>MTPTPLYMTKSDLARRHIQGMILSGQARPGARITTREVSEALGISETPIREAIRALAADGWVELQSHVGAVVAHFGGEQITEIYALRSLIGALAVELSGPTYDEARLAKIDANIEASKAAVAERDVQTYMRLNNEFHTLLCDTPASQWCYKILTSLRSQTAIHQGFAAVPQRLAESLAEHCGIRDAVRSRDFAKAAELIRAHEHAAGVALINELAVSRPAAPSGER</sequence>
<feature type="domain" description="HTH gntR-type" evidence="4">
    <location>
        <begin position="8"/>
        <end position="75"/>
    </location>
</feature>
<dbReference type="PANTHER" id="PTHR43537">
    <property type="entry name" value="TRANSCRIPTIONAL REGULATOR, GNTR FAMILY"/>
    <property type="match status" value="1"/>
</dbReference>
<dbReference type="AlphaFoldDB" id="A0A1X7MV09"/>
<dbReference type="OrthoDB" id="8114900at2"/>
<reference evidence="5 6" key="1">
    <citation type="submission" date="2017-04" db="EMBL/GenBank/DDBJ databases">
        <authorList>
            <person name="Afonso C.L."/>
            <person name="Miller P.J."/>
            <person name="Scott M.A."/>
            <person name="Spackman E."/>
            <person name="Goraichik I."/>
            <person name="Dimitrov K.M."/>
            <person name="Suarez D.L."/>
            <person name="Swayne D.E."/>
        </authorList>
    </citation>
    <scope>NUCLEOTIDE SEQUENCE [LARGE SCALE GENOMIC DNA]</scope>
    <source>
        <strain evidence="5 6">B5P</strain>
    </source>
</reference>
<dbReference type="SUPFAM" id="SSF48008">
    <property type="entry name" value="GntR ligand-binding domain-like"/>
    <property type="match status" value="1"/>
</dbReference>
<dbReference type="Gene3D" id="1.20.120.530">
    <property type="entry name" value="GntR ligand-binding domain-like"/>
    <property type="match status" value="1"/>
</dbReference>
<keyword evidence="3" id="KW-0804">Transcription</keyword>
<name>A0A1X7MV09_9HYPH</name>
<dbReference type="CDD" id="cd07377">
    <property type="entry name" value="WHTH_GntR"/>
    <property type="match status" value="1"/>
</dbReference>
<dbReference type="RefSeq" id="WP_085462906.1">
    <property type="nucleotide sequence ID" value="NZ_FXBL01000004.1"/>
</dbReference>
<dbReference type="Pfam" id="PF00392">
    <property type="entry name" value="GntR"/>
    <property type="match status" value="1"/>
</dbReference>
<keyword evidence="2 5" id="KW-0238">DNA-binding</keyword>
<dbReference type="InterPro" id="IPR008920">
    <property type="entry name" value="TF_FadR/GntR_C"/>
</dbReference>
<evidence type="ECO:0000313" key="6">
    <source>
        <dbReference type="Proteomes" id="UP000193083"/>
    </source>
</evidence>
<dbReference type="GO" id="GO:0003700">
    <property type="term" value="F:DNA-binding transcription factor activity"/>
    <property type="evidence" value="ECO:0007669"/>
    <property type="project" value="InterPro"/>
</dbReference>
<dbReference type="EMBL" id="FXBL01000004">
    <property type="protein sequence ID" value="SMH28192.1"/>
    <property type="molecule type" value="Genomic_DNA"/>
</dbReference>
<keyword evidence="1" id="KW-0805">Transcription regulation</keyword>
<dbReference type="PANTHER" id="PTHR43537:SF5">
    <property type="entry name" value="UXU OPERON TRANSCRIPTIONAL REGULATOR"/>
    <property type="match status" value="1"/>
</dbReference>
<protein>
    <submittedName>
        <fullName evidence="5">DNA-binding transcriptional regulator, GntR family</fullName>
    </submittedName>
</protein>
<dbReference type="Gene3D" id="1.10.10.10">
    <property type="entry name" value="Winged helix-like DNA-binding domain superfamily/Winged helix DNA-binding domain"/>
    <property type="match status" value="1"/>
</dbReference>
<evidence type="ECO:0000256" key="1">
    <source>
        <dbReference type="ARBA" id="ARBA00023015"/>
    </source>
</evidence>
<evidence type="ECO:0000256" key="2">
    <source>
        <dbReference type="ARBA" id="ARBA00023125"/>
    </source>
</evidence>
<organism evidence="5 6">
    <name type="scientific">Mesorhizobium australicum</name>
    <dbReference type="NCBI Taxonomy" id="536018"/>
    <lineage>
        <taxon>Bacteria</taxon>
        <taxon>Pseudomonadati</taxon>
        <taxon>Pseudomonadota</taxon>
        <taxon>Alphaproteobacteria</taxon>
        <taxon>Hyphomicrobiales</taxon>
        <taxon>Phyllobacteriaceae</taxon>
        <taxon>Mesorhizobium</taxon>
    </lineage>
</organism>
<dbReference type="GO" id="GO:0003677">
    <property type="term" value="F:DNA binding"/>
    <property type="evidence" value="ECO:0007669"/>
    <property type="project" value="UniProtKB-KW"/>
</dbReference>
<dbReference type="PROSITE" id="PS50949">
    <property type="entry name" value="HTH_GNTR"/>
    <property type="match status" value="1"/>
</dbReference>
<dbReference type="Pfam" id="PF07729">
    <property type="entry name" value="FCD"/>
    <property type="match status" value="1"/>
</dbReference>
<evidence type="ECO:0000259" key="4">
    <source>
        <dbReference type="PROSITE" id="PS50949"/>
    </source>
</evidence>
<dbReference type="SMART" id="SM00345">
    <property type="entry name" value="HTH_GNTR"/>
    <property type="match status" value="1"/>
</dbReference>
<dbReference type="InterPro" id="IPR011711">
    <property type="entry name" value="GntR_C"/>
</dbReference>
<accession>A0A1X7MV09</accession>
<dbReference type="InterPro" id="IPR036388">
    <property type="entry name" value="WH-like_DNA-bd_sf"/>
</dbReference>
<dbReference type="InterPro" id="IPR000524">
    <property type="entry name" value="Tscrpt_reg_HTH_GntR"/>
</dbReference>
<evidence type="ECO:0000256" key="3">
    <source>
        <dbReference type="ARBA" id="ARBA00023163"/>
    </source>
</evidence>
<keyword evidence="6" id="KW-1185">Reference proteome</keyword>
<proteinExistence type="predicted"/>
<gene>
    <name evidence="5" type="ORF">SAMN02982922_0741</name>
</gene>
<dbReference type="InterPro" id="IPR036390">
    <property type="entry name" value="WH_DNA-bd_sf"/>
</dbReference>
<dbReference type="SUPFAM" id="SSF46785">
    <property type="entry name" value="Winged helix' DNA-binding domain"/>
    <property type="match status" value="1"/>
</dbReference>
<dbReference type="Proteomes" id="UP000193083">
    <property type="component" value="Unassembled WGS sequence"/>
</dbReference>
<evidence type="ECO:0000313" key="5">
    <source>
        <dbReference type="EMBL" id="SMH28192.1"/>
    </source>
</evidence>